<gene>
    <name evidence="2" type="ORF">LCGC14_1619840</name>
</gene>
<dbReference type="Pfam" id="PF00753">
    <property type="entry name" value="Lactamase_B"/>
    <property type="match status" value="1"/>
</dbReference>
<evidence type="ECO:0000313" key="2">
    <source>
        <dbReference type="EMBL" id="KKM22979.1"/>
    </source>
</evidence>
<dbReference type="AlphaFoldDB" id="A0A0F9ISN6"/>
<organism evidence="2">
    <name type="scientific">marine sediment metagenome</name>
    <dbReference type="NCBI Taxonomy" id="412755"/>
    <lineage>
        <taxon>unclassified sequences</taxon>
        <taxon>metagenomes</taxon>
        <taxon>ecological metagenomes</taxon>
    </lineage>
</organism>
<dbReference type="InterPro" id="IPR001279">
    <property type="entry name" value="Metallo-B-lactamas"/>
</dbReference>
<dbReference type="InterPro" id="IPR036866">
    <property type="entry name" value="RibonucZ/Hydroxyglut_hydro"/>
</dbReference>
<name>A0A0F9ISN6_9ZZZZ</name>
<dbReference type="EMBL" id="LAZR01013220">
    <property type="protein sequence ID" value="KKM22979.1"/>
    <property type="molecule type" value="Genomic_DNA"/>
</dbReference>
<dbReference type="Gene3D" id="3.60.15.10">
    <property type="entry name" value="Ribonuclease Z/Hydroxyacylglutathione hydrolase-like"/>
    <property type="match status" value="1"/>
</dbReference>
<dbReference type="SUPFAM" id="SSF56281">
    <property type="entry name" value="Metallo-hydrolase/oxidoreductase"/>
    <property type="match status" value="1"/>
</dbReference>
<protein>
    <recommendedName>
        <fullName evidence="1">Metallo-beta-lactamase domain-containing protein</fullName>
    </recommendedName>
</protein>
<accession>A0A0F9ISN6</accession>
<reference evidence="2" key="1">
    <citation type="journal article" date="2015" name="Nature">
        <title>Complex archaea that bridge the gap between prokaryotes and eukaryotes.</title>
        <authorList>
            <person name="Spang A."/>
            <person name="Saw J.H."/>
            <person name="Jorgensen S.L."/>
            <person name="Zaremba-Niedzwiedzka K."/>
            <person name="Martijn J."/>
            <person name="Lind A.E."/>
            <person name="van Eijk R."/>
            <person name="Schleper C."/>
            <person name="Guy L."/>
            <person name="Ettema T.J."/>
        </authorList>
    </citation>
    <scope>NUCLEOTIDE SEQUENCE</scope>
</reference>
<proteinExistence type="predicted"/>
<feature type="domain" description="Metallo-beta-lactamase" evidence="1">
    <location>
        <begin position="70"/>
        <end position="126"/>
    </location>
</feature>
<sequence>MLIVQKLLKKKFSKEIKYVNQIDELLNDLLTTKYIAPKHSLEVPFFKGRFIFCREWNSYYPSFYNVIGGCYVIQYGHNYTVIDPGYKTIKALLDNGIDTRLIKNIIITHNHPDHSGGLIELINLLFTQNKEGKYNYKLYLNPGTLELYKYLEDKRLEIIEIEFNKEYVLNFNKDKNNSEKKISFIPYRAYHKGIGNKQQSLSLIFEIKNIDQLLRFGITSDTDGGRKYIKHYKKIFNNLFFLVIHLGTLKIKKKFTKVDKHLYLNGLHRLIYKLNNVKAFVLQEFGMELMPSFSLSKILSNVVFSNGFFFPFLIYNIHLEGKDENFKKNLISLLLPKFFERFGDKSSNKFLIRGSPNYNINRIVEFCHALCLNIKKAKYNKCEKKINDVQLYNLWEQDCNEKRVIDEINSKLSELWEHIRDSTYFKSIELDVDIVRKIGLEIDSYFPEVNFYDIIHYNSNLISSLLSQKVKEKILDIFSEYLSSKTFYVPNNCQKISLNLTNRHYREVDLKFSSIKQELDLKNLQVLPLLIFIVELISSKPVKYQEMSDIRTSSLKKLKKIFPNKNIYLGNYGKIIDFDIFFDPYNLKNYHQKQQCENECLMHHECEILKDGKYLFKRSRQCPYEIYISLEYETADGEAYEYYSQLNEEDYHEDLKEERQFNQRKKKIVGAYQDLINLSIIKGNYDKALRILRKKFLDFSLKLNSKIIGIIEKNFEIKEVKSMIILILIKSHYNAEINEPIAYLNYYKILKQLILELISSKRENIIMSLIRNILFIYKLKPIRNLEIGIIDEFNQIFLALSNYIVTYPEFNDTWRKQFKYFARIMKIVGEPLKMNIRNLFIEKFRFYEKVKTSQKNYLVNLFSINDREFMRIIKNLD</sequence>
<comment type="caution">
    <text evidence="2">The sequence shown here is derived from an EMBL/GenBank/DDBJ whole genome shotgun (WGS) entry which is preliminary data.</text>
</comment>
<evidence type="ECO:0000259" key="1">
    <source>
        <dbReference type="Pfam" id="PF00753"/>
    </source>
</evidence>